<evidence type="ECO:0000256" key="1">
    <source>
        <dbReference type="SAM" id="MobiDB-lite"/>
    </source>
</evidence>
<reference evidence="2" key="1">
    <citation type="journal article" date="2020" name="Stud. Mycol.">
        <title>101 Dothideomycetes genomes: a test case for predicting lifestyles and emergence of pathogens.</title>
        <authorList>
            <person name="Haridas S."/>
            <person name="Albert R."/>
            <person name="Binder M."/>
            <person name="Bloem J."/>
            <person name="Labutti K."/>
            <person name="Salamov A."/>
            <person name="Andreopoulos B."/>
            <person name="Baker S."/>
            <person name="Barry K."/>
            <person name="Bills G."/>
            <person name="Bluhm B."/>
            <person name="Cannon C."/>
            <person name="Castanera R."/>
            <person name="Culley D."/>
            <person name="Daum C."/>
            <person name="Ezra D."/>
            <person name="Gonzalez J."/>
            <person name="Henrissat B."/>
            <person name="Kuo A."/>
            <person name="Liang C."/>
            <person name="Lipzen A."/>
            <person name="Lutzoni F."/>
            <person name="Magnuson J."/>
            <person name="Mondo S."/>
            <person name="Nolan M."/>
            <person name="Ohm R."/>
            <person name="Pangilinan J."/>
            <person name="Park H.-J."/>
            <person name="Ramirez L."/>
            <person name="Alfaro M."/>
            <person name="Sun H."/>
            <person name="Tritt A."/>
            <person name="Yoshinaga Y."/>
            <person name="Zwiers L.-H."/>
            <person name="Turgeon B."/>
            <person name="Goodwin S."/>
            <person name="Spatafora J."/>
            <person name="Crous P."/>
            <person name="Grigoriev I."/>
        </authorList>
    </citation>
    <scope>NUCLEOTIDE SEQUENCE</scope>
    <source>
        <strain evidence="2">SCOH1-5</strain>
    </source>
</reference>
<evidence type="ECO:0000313" key="3">
    <source>
        <dbReference type="Proteomes" id="UP000799539"/>
    </source>
</evidence>
<gene>
    <name evidence="2" type="ORF">CERZMDRAFT_99116</name>
</gene>
<evidence type="ECO:0000313" key="2">
    <source>
        <dbReference type="EMBL" id="KAF2210946.1"/>
    </source>
</evidence>
<accession>A0A6A6FC12</accession>
<dbReference type="Proteomes" id="UP000799539">
    <property type="component" value="Unassembled WGS sequence"/>
</dbReference>
<protein>
    <submittedName>
        <fullName evidence="2">Uncharacterized protein</fullName>
    </submittedName>
</protein>
<keyword evidence="3" id="KW-1185">Reference proteome</keyword>
<dbReference type="EMBL" id="ML992679">
    <property type="protein sequence ID" value="KAF2210946.1"/>
    <property type="molecule type" value="Genomic_DNA"/>
</dbReference>
<organism evidence="2 3">
    <name type="scientific">Cercospora zeae-maydis SCOH1-5</name>
    <dbReference type="NCBI Taxonomy" id="717836"/>
    <lineage>
        <taxon>Eukaryota</taxon>
        <taxon>Fungi</taxon>
        <taxon>Dikarya</taxon>
        <taxon>Ascomycota</taxon>
        <taxon>Pezizomycotina</taxon>
        <taxon>Dothideomycetes</taxon>
        <taxon>Dothideomycetidae</taxon>
        <taxon>Mycosphaerellales</taxon>
        <taxon>Mycosphaerellaceae</taxon>
        <taxon>Cercospora</taxon>
    </lineage>
</organism>
<dbReference type="AlphaFoldDB" id="A0A6A6FC12"/>
<feature type="region of interest" description="Disordered" evidence="1">
    <location>
        <begin position="74"/>
        <end position="98"/>
    </location>
</feature>
<proteinExistence type="predicted"/>
<name>A0A6A6FC12_9PEZI</name>
<sequence length="98" mass="10451">MQARCTGSFVKLQVYISPMRDLQQAIPALALCQTSLDGVAFVRYTLTLIGAADGPAVTITACAAASPEQLWTEVQRTSRSTTQVNGSRSRQSASDFAP</sequence>